<reference evidence="1" key="1">
    <citation type="submission" date="2014-09" db="EMBL/GenBank/DDBJ databases">
        <authorList>
            <person name="Magalhaes I.L.F."/>
            <person name="Oliveira U."/>
            <person name="Santos F.R."/>
            <person name="Vidigal T.H.D.A."/>
            <person name="Brescovit A.D."/>
            <person name="Santos A.J."/>
        </authorList>
    </citation>
    <scope>NUCLEOTIDE SEQUENCE</scope>
    <source>
        <tissue evidence="1">Shoot tissue taken approximately 20 cm above the soil surface</tissue>
    </source>
</reference>
<sequence length="27" mass="3435">MGNSRDELDFFFDRHNRFLYLSRWLQA</sequence>
<name>A0A0A9HC26_ARUDO</name>
<dbReference type="EMBL" id="GBRH01163181">
    <property type="protein sequence ID" value="JAE34715.1"/>
    <property type="molecule type" value="Transcribed_RNA"/>
</dbReference>
<organism evidence="1">
    <name type="scientific">Arundo donax</name>
    <name type="common">Giant reed</name>
    <name type="synonym">Donax arundinaceus</name>
    <dbReference type="NCBI Taxonomy" id="35708"/>
    <lineage>
        <taxon>Eukaryota</taxon>
        <taxon>Viridiplantae</taxon>
        <taxon>Streptophyta</taxon>
        <taxon>Embryophyta</taxon>
        <taxon>Tracheophyta</taxon>
        <taxon>Spermatophyta</taxon>
        <taxon>Magnoliopsida</taxon>
        <taxon>Liliopsida</taxon>
        <taxon>Poales</taxon>
        <taxon>Poaceae</taxon>
        <taxon>PACMAD clade</taxon>
        <taxon>Arundinoideae</taxon>
        <taxon>Arundineae</taxon>
        <taxon>Arundo</taxon>
    </lineage>
</organism>
<reference evidence="1" key="2">
    <citation type="journal article" date="2015" name="Data Brief">
        <title>Shoot transcriptome of the giant reed, Arundo donax.</title>
        <authorList>
            <person name="Barrero R.A."/>
            <person name="Guerrero F.D."/>
            <person name="Moolhuijzen P."/>
            <person name="Goolsby J.A."/>
            <person name="Tidwell J."/>
            <person name="Bellgard S.E."/>
            <person name="Bellgard M.I."/>
        </authorList>
    </citation>
    <scope>NUCLEOTIDE SEQUENCE</scope>
    <source>
        <tissue evidence="1">Shoot tissue taken approximately 20 cm above the soil surface</tissue>
    </source>
</reference>
<proteinExistence type="predicted"/>
<accession>A0A0A9HC26</accession>
<protein>
    <submittedName>
        <fullName evidence="1">Uncharacterized protein</fullName>
    </submittedName>
</protein>
<evidence type="ECO:0000313" key="1">
    <source>
        <dbReference type="EMBL" id="JAE34715.1"/>
    </source>
</evidence>
<dbReference type="AlphaFoldDB" id="A0A0A9HC26"/>